<dbReference type="Proteomes" id="UP000520052">
    <property type="component" value="Unassembled WGS sequence"/>
</dbReference>
<dbReference type="EMBL" id="JACATC010000008">
    <property type="protein sequence ID" value="NWJ84380.1"/>
    <property type="molecule type" value="Genomic_DNA"/>
</dbReference>
<reference evidence="1 2" key="1">
    <citation type="journal article" date="2019" name="Environ. Microbiol.">
        <title>Genomics insights into ecotype formation of ammonia-oxidizing archaea in the deep ocean.</title>
        <authorList>
            <person name="Wang Y."/>
            <person name="Huang J.M."/>
            <person name="Cui G.J."/>
            <person name="Nunoura T."/>
            <person name="Takaki Y."/>
            <person name="Li W.L."/>
            <person name="Li J."/>
            <person name="Gao Z.M."/>
            <person name="Takai K."/>
            <person name="Zhang A.Q."/>
            <person name="Stepanauskas R."/>
        </authorList>
    </citation>
    <scope>NUCLEOTIDE SEQUENCE [LARGE SCALE GENOMIC DNA]</scope>
    <source>
        <strain evidence="1 2">T3L1</strain>
    </source>
</reference>
<proteinExistence type="predicted"/>
<name>A0A7K4N804_9ARCH</name>
<dbReference type="AlphaFoldDB" id="A0A7K4N804"/>
<accession>A0A7K4N804</accession>
<protein>
    <recommendedName>
        <fullName evidence="3">Site-specific integrase</fullName>
    </recommendedName>
</protein>
<gene>
    <name evidence="1" type="ORF">HX854_06620</name>
</gene>
<evidence type="ECO:0008006" key="3">
    <source>
        <dbReference type="Google" id="ProtNLM"/>
    </source>
</evidence>
<comment type="caution">
    <text evidence="1">The sequence shown here is derived from an EMBL/GenBank/DDBJ whole genome shotgun (WGS) entry which is preliminary data.</text>
</comment>
<evidence type="ECO:0000313" key="2">
    <source>
        <dbReference type="Proteomes" id="UP000520052"/>
    </source>
</evidence>
<evidence type="ECO:0000313" key="1">
    <source>
        <dbReference type="EMBL" id="NWJ84380.1"/>
    </source>
</evidence>
<sequence>MGKNTMNTGFSDEDWLNKLERKSNSSRTRTVAKTSLKTFDLFCQNQGLSREEVIKQYHIWYNPKPNPDELVRPDMESICLSLDRFVDFMTKEHEIDGQLIKKKSFKPIVVYFGFVKSYLRICHKIKISIDDIKDFVTFPTQRKKAR</sequence>
<organism evidence="1 2">
    <name type="scientific">Marine Group I thaumarchaeote</name>
    <dbReference type="NCBI Taxonomy" id="2511932"/>
    <lineage>
        <taxon>Archaea</taxon>
        <taxon>Nitrososphaerota</taxon>
        <taxon>Marine Group I</taxon>
    </lineage>
</organism>